<evidence type="ECO:0000313" key="5">
    <source>
        <dbReference type="EMBL" id="AGQ18927.1"/>
    </source>
</evidence>
<dbReference type="GO" id="GO:0006412">
    <property type="term" value="P:translation"/>
    <property type="evidence" value="ECO:0007669"/>
    <property type="project" value="UniProtKB-UniRule"/>
</dbReference>
<dbReference type="EMBL" id="KC811116">
    <property type="protein sequence ID" value="AGQ18927.1"/>
    <property type="molecule type" value="Genomic_DNA"/>
</dbReference>
<dbReference type="PANTHER" id="PTHR21011">
    <property type="entry name" value="MITOCHONDRIAL 28S RIBOSOMAL PROTEIN S6"/>
    <property type="match status" value="1"/>
</dbReference>
<keyword evidence="4" id="KW-0687">Ribonucleoprotein</keyword>
<dbReference type="PANTHER" id="PTHR21011:SF1">
    <property type="entry name" value="SMALL RIBOSOMAL SUBUNIT PROTEIN BS6M"/>
    <property type="match status" value="1"/>
</dbReference>
<dbReference type="GO" id="GO:0005840">
    <property type="term" value="C:ribosome"/>
    <property type="evidence" value="ECO:0007669"/>
    <property type="project" value="UniProtKB-KW"/>
</dbReference>
<gene>
    <name evidence="4" type="primary">rpsF</name>
</gene>
<dbReference type="InterPro" id="IPR014717">
    <property type="entry name" value="Transl_elong_EF1B/ribsomal_bS6"/>
</dbReference>
<evidence type="ECO:0000256" key="2">
    <source>
        <dbReference type="ARBA" id="ARBA00035104"/>
    </source>
</evidence>
<dbReference type="GO" id="GO:0070181">
    <property type="term" value="F:small ribosomal subunit rRNA binding"/>
    <property type="evidence" value="ECO:0007669"/>
    <property type="project" value="TreeGrafter"/>
</dbReference>
<dbReference type="Gene3D" id="3.30.70.60">
    <property type="match status" value="1"/>
</dbReference>
<dbReference type="AlphaFoldDB" id="S5DVG7"/>
<sequence>MNKYDLVSIVRPTADDTAVESIHKSISEVISSGGGTVSEQGVWQKRKLAYEIDTFKDGIYTITTFEAPSEVPAELDRVLKISDDVIRHKVLKMES</sequence>
<dbReference type="InterPro" id="IPR035980">
    <property type="entry name" value="Ribosomal_bS6_sf"/>
</dbReference>
<keyword evidence="4" id="KW-0699">rRNA-binding</keyword>
<dbReference type="HAMAP" id="MF_00360">
    <property type="entry name" value="Ribosomal_bS6"/>
    <property type="match status" value="1"/>
</dbReference>
<keyword evidence="4" id="KW-0694">RNA-binding</keyword>
<keyword evidence="4 5" id="KW-0689">Ribosomal protein</keyword>
<dbReference type="Pfam" id="PF01250">
    <property type="entry name" value="Ribosomal_S6"/>
    <property type="match status" value="1"/>
</dbReference>
<reference evidence="5" key="1">
    <citation type="journal article" date="2013" name="Sci. Rep.">
        <title>Metagenomics uncovers a new group of low GC and ultra-small marine Actinobacteria.</title>
        <authorList>
            <person name="Ghai R."/>
            <person name="Mizuno C.M."/>
            <person name="Picazo A."/>
            <person name="Camacho A."/>
            <person name="Rodriguez-Valera F."/>
        </authorList>
    </citation>
    <scope>NUCLEOTIDE SEQUENCE</scope>
</reference>
<name>S5DVG7_9ACTN</name>
<proteinExistence type="inferred from homology"/>
<dbReference type="CDD" id="cd00473">
    <property type="entry name" value="bS6"/>
    <property type="match status" value="1"/>
</dbReference>
<evidence type="ECO:0000256" key="1">
    <source>
        <dbReference type="ARBA" id="ARBA00009512"/>
    </source>
</evidence>
<dbReference type="InterPro" id="IPR020814">
    <property type="entry name" value="Ribosomal_S6_plastid/chlpt"/>
</dbReference>
<evidence type="ECO:0000256" key="4">
    <source>
        <dbReference type="HAMAP-Rule" id="MF_00360"/>
    </source>
</evidence>
<dbReference type="GO" id="GO:1990904">
    <property type="term" value="C:ribonucleoprotein complex"/>
    <property type="evidence" value="ECO:0007669"/>
    <property type="project" value="UniProtKB-KW"/>
</dbReference>
<protein>
    <recommendedName>
        <fullName evidence="3 4">Small ribosomal subunit protein bS6</fullName>
    </recommendedName>
</protein>
<dbReference type="GO" id="GO:0003735">
    <property type="term" value="F:structural constituent of ribosome"/>
    <property type="evidence" value="ECO:0007669"/>
    <property type="project" value="InterPro"/>
</dbReference>
<dbReference type="GO" id="GO:0005737">
    <property type="term" value="C:cytoplasm"/>
    <property type="evidence" value="ECO:0007669"/>
    <property type="project" value="UniProtKB-ARBA"/>
</dbReference>
<organism evidence="5">
    <name type="scientific">Candidatus Actinomarina minuta</name>
    <dbReference type="NCBI Taxonomy" id="1389454"/>
    <lineage>
        <taxon>Bacteria</taxon>
        <taxon>Bacillati</taxon>
        <taxon>Actinomycetota</taxon>
        <taxon>Actinomycetes</taxon>
        <taxon>Candidatus Actinomarinidae</taxon>
        <taxon>Candidatus Actinomarinales</taxon>
        <taxon>Candidatus Actinomarineae</taxon>
        <taxon>Candidatus Actinomarinaceae</taxon>
        <taxon>Candidatus Actinomarina</taxon>
    </lineage>
</organism>
<dbReference type="InterPro" id="IPR000529">
    <property type="entry name" value="Ribosomal_bS6"/>
</dbReference>
<dbReference type="SUPFAM" id="SSF54995">
    <property type="entry name" value="Ribosomal protein S6"/>
    <property type="match status" value="1"/>
</dbReference>
<dbReference type="NCBIfam" id="TIGR00166">
    <property type="entry name" value="S6"/>
    <property type="match status" value="1"/>
</dbReference>
<comment type="function">
    <text evidence="2 4">Binds together with bS18 to 16S ribosomal RNA.</text>
</comment>
<accession>S5DVG7</accession>
<comment type="similarity">
    <text evidence="1 4">Belongs to the bacterial ribosomal protein bS6 family.</text>
</comment>
<evidence type="ECO:0000256" key="3">
    <source>
        <dbReference type="ARBA" id="ARBA00035294"/>
    </source>
</evidence>